<dbReference type="GO" id="GO:0016616">
    <property type="term" value="F:oxidoreductase activity, acting on the CH-OH group of donors, NAD or NADP as acceptor"/>
    <property type="evidence" value="ECO:0007669"/>
    <property type="project" value="TreeGrafter"/>
</dbReference>
<organism evidence="1 2">
    <name type="scientific">Aeromonas allosaccharophila</name>
    <dbReference type="NCBI Taxonomy" id="656"/>
    <lineage>
        <taxon>Bacteria</taxon>
        <taxon>Pseudomonadati</taxon>
        <taxon>Pseudomonadota</taxon>
        <taxon>Gammaproteobacteria</taxon>
        <taxon>Aeromonadales</taxon>
        <taxon>Aeromonadaceae</taxon>
        <taxon>Aeromonas</taxon>
    </lineage>
</organism>
<dbReference type="RefSeq" id="WP_275057044.1">
    <property type="nucleotide sequence ID" value="NZ_CP118988.1"/>
</dbReference>
<evidence type="ECO:0000313" key="2">
    <source>
        <dbReference type="Proteomes" id="UP001213721"/>
    </source>
</evidence>
<dbReference type="PANTHER" id="PTHR45458">
    <property type="entry name" value="SHORT-CHAIN DEHYDROGENASE/REDUCTASE SDR"/>
    <property type="match status" value="1"/>
</dbReference>
<accession>A0AAX3NQE3</accession>
<name>A0AAX3NQE3_9GAMM</name>
<dbReference type="CDD" id="cd05325">
    <property type="entry name" value="carb_red_sniffer_like_SDR_c"/>
    <property type="match status" value="1"/>
</dbReference>
<dbReference type="PRINTS" id="PR00081">
    <property type="entry name" value="GDHRDH"/>
</dbReference>
<dbReference type="InterPro" id="IPR036291">
    <property type="entry name" value="NAD(P)-bd_dom_sf"/>
</dbReference>
<reference evidence="1" key="1">
    <citation type="submission" date="2023-02" db="EMBL/GenBank/DDBJ databases">
        <title>The sequence of Aeromonas allosaccharophila K520.</title>
        <authorList>
            <person name="Luo X."/>
        </authorList>
    </citation>
    <scope>NUCLEOTIDE SEQUENCE</scope>
    <source>
        <strain evidence="1">K520</strain>
    </source>
</reference>
<dbReference type="InterPro" id="IPR052184">
    <property type="entry name" value="SDR_enzymes"/>
</dbReference>
<dbReference type="Pfam" id="PF00106">
    <property type="entry name" value="adh_short"/>
    <property type="match status" value="1"/>
</dbReference>
<evidence type="ECO:0000313" key="1">
    <source>
        <dbReference type="EMBL" id="WED76278.1"/>
    </source>
</evidence>
<dbReference type="InterPro" id="IPR002347">
    <property type="entry name" value="SDR_fam"/>
</dbReference>
<sequence>MNESVVVIGADGGIGAALVTHWLAIGTTRVIAISRQPAPAGLSSPDLHWLCCDYSDEQIADAVARIAELAPRPHRVVICNGILHQGEIQPEKRLEALNLAAMTRLYQTNALLPLRWISKLLPLFGREPCTLAVLSARVGSIGDNRAGGWYGYRASKAALNMLLKCAAIELARRAPGVKLLAFHPGTVDTPLSRPFHANVPAGNVQNPEQVAGHLVQLMNRLQPDGELSFLDWQGKPIEW</sequence>
<protein>
    <submittedName>
        <fullName evidence="1">SDR family NAD(P)-dependent oxidoreductase</fullName>
    </submittedName>
</protein>
<dbReference type="EMBL" id="CP118988">
    <property type="protein sequence ID" value="WED76278.1"/>
    <property type="molecule type" value="Genomic_DNA"/>
</dbReference>
<dbReference type="Gene3D" id="3.40.50.720">
    <property type="entry name" value="NAD(P)-binding Rossmann-like Domain"/>
    <property type="match status" value="1"/>
</dbReference>
<proteinExistence type="predicted"/>
<dbReference type="SUPFAM" id="SSF51735">
    <property type="entry name" value="NAD(P)-binding Rossmann-fold domains"/>
    <property type="match status" value="1"/>
</dbReference>
<dbReference type="AlphaFoldDB" id="A0AAX3NQE3"/>
<gene>
    <name evidence="1" type="ORF">PYU98_20710</name>
</gene>
<dbReference type="Proteomes" id="UP001213721">
    <property type="component" value="Chromosome"/>
</dbReference>
<dbReference type="PANTHER" id="PTHR45458:SF2">
    <property type="entry name" value="OXIDOREDUCTASE, SHORT CHAIN DEHYDROGENASE_REDUCTASE FAMILY SUPERFAMILY (AFU_ORTHOLOGUE AFUA_3G13450)"/>
    <property type="match status" value="1"/>
</dbReference>